<dbReference type="Proteomes" id="UP000264492">
    <property type="component" value="Unassembled WGS sequence"/>
</dbReference>
<dbReference type="GO" id="GO:0070006">
    <property type="term" value="F:metalloaminopeptidase activity"/>
    <property type="evidence" value="ECO:0007669"/>
    <property type="project" value="TreeGrafter"/>
</dbReference>
<gene>
    <name evidence="14" type="ORF">DX914_01150</name>
</gene>
<comment type="caution">
    <text evidence="14">The sequence shown here is derived from an EMBL/GenBank/DDBJ whole genome shotgun (WGS) entry which is preliminary data.</text>
</comment>
<reference evidence="14 15" key="1">
    <citation type="submission" date="2018-08" db="EMBL/GenBank/DDBJ databases">
        <title>Lysobacter sp. zong2l5, whole genome shotgun sequence.</title>
        <authorList>
            <person name="Zhang X."/>
            <person name="Feng G."/>
            <person name="Zhu H."/>
        </authorList>
    </citation>
    <scope>NUCLEOTIDE SEQUENCE [LARGE SCALE GENOMIC DNA]</scope>
    <source>
        <strain evidence="15">zong2l5</strain>
    </source>
</reference>
<evidence type="ECO:0000313" key="14">
    <source>
        <dbReference type="EMBL" id="RDZ27809.1"/>
    </source>
</evidence>
<dbReference type="SUPFAM" id="SSF63737">
    <property type="entry name" value="Leukotriene A4 hydrolase N-terminal domain"/>
    <property type="match status" value="1"/>
</dbReference>
<dbReference type="SUPFAM" id="SSF55486">
    <property type="entry name" value="Metalloproteases ('zincins'), catalytic domain"/>
    <property type="match status" value="1"/>
</dbReference>
<evidence type="ECO:0000256" key="6">
    <source>
        <dbReference type="ARBA" id="ARBA00022438"/>
    </source>
</evidence>
<dbReference type="EMBL" id="QTSU01000001">
    <property type="protein sequence ID" value="RDZ27809.1"/>
    <property type="molecule type" value="Genomic_DNA"/>
</dbReference>
<keyword evidence="9" id="KW-0378">Hydrolase</keyword>
<evidence type="ECO:0000313" key="15">
    <source>
        <dbReference type="Proteomes" id="UP000264492"/>
    </source>
</evidence>
<evidence type="ECO:0000259" key="12">
    <source>
        <dbReference type="Pfam" id="PF01433"/>
    </source>
</evidence>
<name>A0A371K1K2_9GAMM</name>
<dbReference type="InterPro" id="IPR027268">
    <property type="entry name" value="Peptidase_M4/M1_CTD_sf"/>
</dbReference>
<dbReference type="InterPro" id="IPR050344">
    <property type="entry name" value="Peptidase_M1_aminopeptidases"/>
</dbReference>
<comment type="catalytic activity">
    <reaction evidence="1">
        <text>Release of an N-terminal amino acid, Xaa-|-Yaa- from a peptide, amide or arylamide. Xaa is preferably Ala, but may be most amino acids including Pro (slow action). When a terminal hydrophobic residue is followed by a prolyl residue, the two may be released as an intact Xaa-Pro dipeptide.</text>
        <dbReference type="EC" id="3.4.11.2"/>
    </reaction>
</comment>
<dbReference type="GO" id="GO:0016020">
    <property type="term" value="C:membrane"/>
    <property type="evidence" value="ECO:0007669"/>
    <property type="project" value="TreeGrafter"/>
</dbReference>
<dbReference type="InterPro" id="IPR014782">
    <property type="entry name" value="Peptidase_M1_dom"/>
</dbReference>
<dbReference type="PANTHER" id="PTHR11533">
    <property type="entry name" value="PROTEASE M1 ZINC METALLOPROTEASE"/>
    <property type="match status" value="1"/>
</dbReference>
<protein>
    <recommendedName>
        <fullName evidence="5">Aminopeptidase N</fullName>
        <ecNumber evidence="4">3.4.11.2</ecNumber>
    </recommendedName>
</protein>
<keyword evidence="10" id="KW-0862">Zinc</keyword>
<dbReference type="GO" id="GO:0016285">
    <property type="term" value="F:alanyl aminopeptidase activity"/>
    <property type="evidence" value="ECO:0007669"/>
    <property type="project" value="UniProtKB-EC"/>
</dbReference>
<evidence type="ECO:0000256" key="2">
    <source>
        <dbReference type="ARBA" id="ARBA00001947"/>
    </source>
</evidence>
<dbReference type="RefSeq" id="WP_115857252.1">
    <property type="nucleotide sequence ID" value="NZ_QTSU01000001.1"/>
</dbReference>
<evidence type="ECO:0000256" key="9">
    <source>
        <dbReference type="ARBA" id="ARBA00022801"/>
    </source>
</evidence>
<evidence type="ECO:0000256" key="10">
    <source>
        <dbReference type="ARBA" id="ARBA00022833"/>
    </source>
</evidence>
<keyword evidence="7" id="KW-0645">Protease</keyword>
<dbReference type="InterPro" id="IPR045357">
    <property type="entry name" value="Aminopeptidase_N-like_N"/>
</dbReference>
<dbReference type="Pfam" id="PF17900">
    <property type="entry name" value="Peptidase_M1_N"/>
    <property type="match status" value="1"/>
</dbReference>
<sequence>MAQGRETNATQARWRRPIGWALAAVLAYAMPAMARDFDVRHYMARIEPDLQTRSVKGEVSIRFAATVDSTDLIVLDRDGLDIDRVREGERSLSFDQTGRVLKVRLPRPALRGQLREISVSYHGTPRFGLQFHPDKRQVYTLFATTQWLVGVDAPDERASLDLSVVLPAGLKAVGNGYLVGRRSLGKGKELHRWRQTVPMPAYTYGFAAGPFEEASDRGSRVRLRYLGAGYSQNDLRKLFADTGDMLRYFERRAGVPYPGGVYTQALVARTIGQEHAGFALLSEEYGRGVLGDRRDESLIAHETAHQWWGNLVTCRDWTQFWLNEGFANFLAASYMEQRFGRDEYLKQVDGWRRRYERLKEAGKDKPLVFPDWDKPSGDDRAVVYQKGAYVLHLLREDLGEAAFWNGLREYTRAHRGASVTSQDFQRAMEQASGRDLSAFFANWVYPAAPAR</sequence>
<evidence type="ECO:0000256" key="5">
    <source>
        <dbReference type="ARBA" id="ARBA00015611"/>
    </source>
</evidence>
<dbReference type="InterPro" id="IPR042097">
    <property type="entry name" value="Aminopeptidase_N-like_N_sf"/>
</dbReference>
<organism evidence="14 15">
    <name type="scientific">Lysobacter silvisoli</name>
    <dbReference type="NCBI Taxonomy" id="2293254"/>
    <lineage>
        <taxon>Bacteria</taxon>
        <taxon>Pseudomonadati</taxon>
        <taxon>Pseudomonadota</taxon>
        <taxon>Gammaproteobacteria</taxon>
        <taxon>Lysobacterales</taxon>
        <taxon>Lysobacteraceae</taxon>
        <taxon>Lysobacter</taxon>
    </lineage>
</organism>
<keyword evidence="8" id="KW-0479">Metal-binding</keyword>
<dbReference type="CDD" id="cd09603">
    <property type="entry name" value="M1_APN_like"/>
    <property type="match status" value="1"/>
</dbReference>
<accession>A0A371K1K2</accession>
<dbReference type="GO" id="GO:0043171">
    <property type="term" value="P:peptide catabolic process"/>
    <property type="evidence" value="ECO:0007669"/>
    <property type="project" value="TreeGrafter"/>
</dbReference>
<dbReference type="GO" id="GO:0008270">
    <property type="term" value="F:zinc ion binding"/>
    <property type="evidence" value="ECO:0007669"/>
    <property type="project" value="InterPro"/>
</dbReference>
<evidence type="ECO:0000256" key="11">
    <source>
        <dbReference type="ARBA" id="ARBA00023049"/>
    </source>
</evidence>
<dbReference type="Gene3D" id="1.10.390.10">
    <property type="entry name" value="Neutral Protease Domain 2"/>
    <property type="match status" value="1"/>
</dbReference>
<keyword evidence="15" id="KW-1185">Reference proteome</keyword>
<keyword evidence="6" id="KW-0031">Aminopeptidase</keyword>
<dbReference type="InterPro" id="IPR001930">
    <property type="entry name" value="Peptidase_M1"/>
</dbReference>
<comment type="similarity">
    <text evidence="3">Belongs to the peptidase M1 family.</text>
</comment>
<dbReference type="OrthoDB" id="100605at2"/>
<evidence type="ECO:0000256" key="4">
    <source>
        <dbReference type="ARBA" id="ARBA00012564"/>
    </source>
</evidence>
<dbReference type="PANTHER" id="PTHR11533:SF174">
    <property type="entry name" value="PUROMYCIN-SENSITIVE AMINOPEPTIDASE-RELATED"/>
    <property type="match status" value="1"/>
</dbReference>
<dbReference type="PRINTS" id="PR00756">
    <property type="entry name" value="ALADIPTASE"/>
</dbReference>
<dbReference type="GO" id="GO:0005615">
    <property type="term" value="C:extracellular space"/>
    <property type="evidence" value="ECO:0007669"/>
    <property type="project" value="TreeGrafter"/>
</dbReference>
<dbReference type="GO" id="GO:0005737">
    <property type="term" value="C:cytoplasm"/>
    <property type="evidence" value="ECO:0007669"/>
    <property type="project" value="TreeGrafter"/>
</dbReference>
<feature type="domain" description="Peptidase M1 membrane alanine aminopeptidase" evidence="12">
    <location>
        <begin position="292"/>
        <end position="443"/>
    </location>
</feature>
<feature type="domain" description="Aminopeptidase N-like N-terminal" evidence="13">
    <location>
        <begin position="41"/>
        <end position="202"/>
    </location>
</feature>
<evidence type="ECO:0000256" key="3">
    <source>
        <dbReference type="ARBA" id="ARBA00010136"/>
    </source>
</evidence>
<comment type="cofactor">
    <cofactor evidence="2">
        <name>Zn(2+)</name>
        <dbReference type="ChEBI" id="CHEBI:29105"/>
    </cofactor>
</comment>
<evidence type="ECO:0000259" key="13">
    <source>
        <dbReference type="Pfam" id="PF17900"/>
    </source>
</evidence>
<dbReference type="AlphaFoldDB" id="A0A371K1K2"/>
<dbReference type="Pfam" id="PF01433">
    <property type="entry name" value="Peptidase_M1"/>
    <property type="match status" value="1"/>
</dbReference>
<evidence type="ECO:0000256" key="7">
    <source>
        <dbReference type="ARBA" id="ARBA00022670"/>
    </source>
</evidence>
<keyword evidence="11" id="KW-0482">Metalloprotease</keyword>
<dbReference type="GO" id="GO:0042277">
    <property type="term" value="F:peptide binding"/>
    <property type="evidence" value="ECO:0007669"/>
    <property type="project" value="TreeGrafter"/>
</dbReference>
<dbReference type="EC" id="3.4.11.2" evidence="4"/>
<proteinExistence type="inferred from homology"/>
<dbReference type="GO" id="GO:0006508">
    <property type="term" value="P:proteolysis"/>
    <property type="evidence" value="ECO:0007669"/>
    <property type="project" value="UniProtKB-KW"/>
</dbReference>
<evidence type="ECO:0000256" key="1">
    <source>
        <dbReference type="ARBA" id="ARBA00000098"/>
    </source>
</evidence>
<evidence type="ECO:0000256" key="8">
    <source>
        <dbReference type="ARBA" id="ARBA00022723"/>
    </source>
</evidence>
<dbReference type="Gene3D" id="2.60.40.1730">
    <property type="entry name" value="tricorn interacting facor f3 domain"/>
    <property type="match status" value="1"/>
</dbReference>